<accession>A0A1F7HEC8</accession>
<reference evidence="1 2" key="1">
    <citation type="journal article" date="2016" name="Nat. Commun.">
        <title>Thousands of microbial genomes shed light on interconnected biogeochemical processes in an aquifer system.</title>
        <authorList>
            <person name="Anantharaman K."/>
            <person name="Brown C.T."/>
            <person name="Hug L.A."/>
            <person name="Sharon I."/>
            <person name="Castelle C.J."/>
            <person name="Probst A.J."/>
            <person name="Thomas B.C."/>
            <person name="Singh A."/>
            <person name="Wilkins M.J."/>
            <person name="Karaoz U."/>
            <person name="Brodie E.L."/>
            <person name="Williams K.H."/>
            <person name="Hubbard S.S."/>
            <person name="Banfield J.F."/>
        </authorList>
    </citation>
    <scope>NUCLEOTIDE SEQUENCE [LARGE SCALE GENOMIC DNA]</scope>
</reference>
<evidence type="ECO:0000313" key="2">
    <source>
        <dbReference type="Proteomes" id="UP000177027"/>
    </source>
</evidence>
<protein>
    <recommendedName>
        <fullName evidence="3">Peptidase C39 domain-containing protein</fullName>
    </recommendedName>
</protein>
<comment type="caution">
    <text evidence="1">The sequence shown here is derived from an EMBL/GenBank/DDBJ whole genome shotgun (WGS) entry which is preliminary data.</text>
</comment>
<organism evidence="1 2">
    <name type="scientific">Candidatus Roizmanbacteria bacterium RIFCSPHIGHO2_02_FULL_40_9</name>
    <dbReference type="NCBI Taxonomy" id="1802042"/>
    <lineage>
        <taxon>Bacteria</taxon>
        <taxon>Candidatus Roizmaniibacteriota</taxon>
    </lineage>
</organism>
<dbReference type="AlphaFoldDB" id="A0A1F7HEC8"/>
<dbReference type="Proteomes" id="UP000177027">
    <property type="component" value="Unassembled WGS sequence"/>
</dbReference>
<dbReference type="EMBL" id="MFZS01000009">
    <property type="protein sequence ID" value="OGK29256.1"/>
    <property type="molecule type" value="Genomic_DNA"/>
</dbReference>
<name>A0A1F7HEC8_9BACT</name>
<proteinExistence type="predicted"/>
<evidence type="ECO:0000313" key="1">
    <source>
        <dbReference type="EMBL" id="OGK29256.1"/>
    </source>
</evidence>
<evidence type="ECO:0008006" key="3">
    <source>
        <dbReference type="Google" id="ProtNLM"/>
    </source>
</evidence>
<gene>
    <name evidence="1" type="ORF">A3D06_00845</name>
</gene>
<sequence length="171" mass="20032">MKPYKQTSSQGCLAVCLLQSIDEEITKKKELELLFEGLQTRSPYSIGVASAFVKHYAKDVMIYVDNVYYQSQLKNEYETEHMRFIHSNVTMEFLDKLNVPFIVYLSTHTLLKTWDYSPHFVTIESMTDTFYTILEPWSGRRMKVGKKKVIESISELRSRVHYCPLVIKVTK</sequence>